<comment type="caution">
    <text evidence="1">The sequence shown here is derived from an EMBL/GenBank/DDBJ whole genome shotgun (WGS) entry which is preliminary data.</text>
</comment>
<reference evidence="1 2" key="1">
    <citation type="submission" date="2024-08" db="EMBL/GenBank/DDBJ databases">
        <authorList>
            <person name="Wei W."/>
        </authorList>
    </citation>
    <scope>NUCLEOTIDE SEQUENCE [LARGE SCALE GENOMIC DNA]</scope>
    <source>
        <strain evidence="1 2">XU2</strain>
    </source>
</reference>
<dbReference type="RefSeq" id="WP_192576591.1">
    <property type="nucleotide sequence ID" value="NZ_BMMG01000001.1"/>
</dbReference>
<keyword evidence="2" id="KW-1185">Reference proteome</keyword>
<name>A0ABV4RHA3_9BACT</name>
<dbReference type="Proteomes" id="UP001570846">
    <property type="component" value="Unassembled WGS sequence"/>
</dbReference>
<protein>
    <submittedName>
        <fullName evidence="1">Uncharacterized protein</fullName>
    </submittedName>
</protein>
<accession>A0ABV4RHA3</accession>
<organism evidence="1 2">
    <name type="scientific">Rufibacter glacialis</name>
    <dbReference type="NCBI Taxonomy" id="1259555"/>
    <lineage>
        <taxon>Bacteria</taxon>
        <taxon>Pseudomonadati</taxon>
        <taxon>Bacteroidota</taxon>
        <taxon>Cytophagia</taxon>
        <taxon>Cytophagales</taxon>
        <taxon>Hymenobacteraceae</taxon>
        <taxon>Rufibacter</taxon>
    </lineage>
</organism>
<evidence type="ECO:0000313" key="2">
    <source>
        <dbReference type="Proteomes" id="UP001570846"/>
    </source>
</evidence>
<proteinExistence type="predicted"/>
<sequence>MHEIDSLKKPKTEAPFMICLFPIRSPGLIPNRDHLCVFNYPELLMTTTITVVSSPKALIFFLMRLLSFFCTQKDSPFEGGEGGNLLLPVKAFSFGEFPNLFLPNQGWPSRSTGVCHFSP</sequence>
<evidence type="ECO:0000313" key="1">
    <source>
        <dbReference type="EMBL" id="MFA1772513.1"/>
    </source>
</evidence>
<dbReference type="EMBL" id="JBGOGF010000008">
    <property type="protein sequence ID" value="MFA1772513.1"/>
    <property type="molecule type" value="Genomic_DNA"/>
</dbReference>
<gene>
    <name evidence="1" type="ORF">ACD591_14525</name>
</gene>